<reference evidence="1 2" key="1">
    <citation type="journal article" date="2022" name="Nat. Plants">
        <title>Genomes of leafy and leafless Platanthera orchids illuminate the evolution of mycoheterotrophy.</title>
        <authorList>
            <person name="Li M.H."/>
            <person name="Liu K.W."/>
            <person name="Li Z."/>
            <person name="Lu H.C."/>
            <person name="Ye Q.L."/>
            <person name="Zhang D."/>
            <person name="Wang J.Y."/>
            <person name="Li Y.F."/>
            <person name="Zhong Z.M."/>
            <person name="Liu X."/>
            <person name="Yu X."/>
            <person name="Liu D.K."/>
            <person name="Tu X.D."/>
            <person name="Liu B."/>
            <person name="Hao Y."/>
            <person name="Liao X.Y."/>
            <person name="Jiang Y.T."/>
            <person name="Sun W.H."/>
            <person name="Chen J."/>
            <person name="Chen Y.Q."/>
            <person name="Ai Y."/>
            <person name="Zhai J.W."/>
            <person name="Wu S.S."/>
            <person name="Zhou Z."/>
            <person name="Hsiao Y.Y."/>
            <person name="Wu W.L."/>
            <person name="Chen Y.Y."/>
            <person name="Lin Y.F."/>
            <person name="Hsu J.L."/>
            <person name="Li C.Y."/>
            <person name="Wang Z.W."/>
            <person name="Zhao X."/>
            <person name="Zhong W.Y."/>
            <person name="Ma X.K."/>
            <person name="Ma L."/>
            <person name="Huang J."/>
            <person name="Chen G.Z."/>
            <person name="Huang M.Z."/>
            <person name="Huang L."/>
            <person name="Peng D.H."/>
            <person name="Luo Y.B."/>
            <person name="Zou S.Q."/>
            <person name="Chen S.P."/>
            <person name="Lan S."/>
            <person name="Tsai W.C."/>
            <person name="Van de Peer Y."/>
            <person name="Liu Z.J."/>
        </authorList>
    </citation>
    <scope>NUCLEOTIDE SEQUENCE [LARGE SCALE GENOMIC DNA]</scope>
    <source>
        <strain evidence="1">Lor288</strain>
    </source>
</reference>
<dbReference type="InterPro" id="IPR044200">
    <property type="entry name" value="At5g03900-like"/>
</dbReference>
<sequence length="151" mass="16243">MSSISTSITAARRTPHSFVQAICAKPTVAQIGDPPAGLRFHRLPAAPPVRISLILSKPRFSHHVFRASAQLPSGIRPGGSVETDKLSSDVRKRAMDAVDYYGGRVTIGDVSSRAGLKLDEAERALQALAADTGGFLELYGLELIFLDEEEE</sequence>
<organism evidence="1 2">
    <name type="scientific">Platanthera guangdongensis</name>
    <dbReference type="NCBI Taxonomy" id="2320717"/>
    <lineage>
        <taxon>Eukaryota</taxon>
        <taxon>Viridiplantae</taxon>
        <taxon>Streptophyta</taxon>
        <taxon>Embryophyta</taxon>
        <taxon>Tracheophyta</taxon>
        <taxon>Spermatophyta</taxon>
        <taxon>Magnoliopsida</taxon>
        <taxon>Liliopsida</taxon>
        <taxon>Asparagales</taxon>
        <taxon>Orchidaceae</taxon>
        <taxon>Orchidoideae</taxon>
        <taxon>Orchideae</taxon>
        <taxon>Orchidinae</taxon>
        <taxon>Platanthera</taxon>
    </lineage>
</organism>
<evidence type="ECO:0000313" key="2">
    <source>
        <dbReference type="Proteomes" id="UP001412067"/>
    </source>
</evidence>
<dbReference type="PANTHER" id="PTHR47380">
    <property type="entry name" value="OS02G0533000 PROTEIN"/>
    <property type="match status" value="1"/>
</dbReference>
<proteinExistence type="predicted"/>
<dbReference type="Proteomes" id="UP001412067">
    <property type="component" value="Unassembled WGS sequence"/>
</dbReference>
<dbReference type="EMBL" id="JBBWWR010000007">
    <property type="protein sequence ID" value="KAK8964393.1"/>
    <property type="molecule type" value="Genomic_DNA"/>
</dbReference>
<dbReference type="PANTHER" id="PTHR47380:SF4">
    <property type="entry name" value="OS02G0533000 PROTEIN"/>
    <property type="match status" value="1"/>
</dbReference>
<accession>A0ABR2MJP5</accession>
<keyword evidence="2" id="KW-1185">Reference proteome</keyword>
<comment type="caution">
    <text evidence="1">The sequence shown here is derived from an EMBL/GenBank/DDBJ whole genome shotgun (WGS) entry which is preliminary data.</text>
</comment>
<protein>
    <submittedName>
        <fullName evidence="1">Uncharacterized protein</fullName>
    </submittedName>
</protein>
<gene>
    <name evidence="1" type="ORF">KSP40_PGU014010</name>
</gene>
<name>A0ABR2MJP5_9ASPA</name>
<evidence type="ECO:0000313" key="1">
    <source>
        <dbReference type="EMBL" id="KAK8964393.1"/>
    </source>
</evidence>